<feature type="region of interest" description="Disordered" evidence="2">
    <location>
        <begin position="104"/>
        <end position="298"/>
    </location>
</feature>
<organism evidence="3 4">
    <name type="scientific">Amblyomma americanum</name>
    <name type="common">Lone star tick</name>
    <dbReference type="NCBI Taxonomy" id="6943"/>
    <lineage>
        <taxon>Eukaryota</taxon>
        <taxon>Metazoa</taxon>
        <taxon>Ecdysozoa</taxon>
        <taxon>Arthropoda</taxon>
        <taxon>Chelicerata</taxon>
        <taxon>Arachnida</taxon>
        <taxon>Acari</taxon>
        <taxon>Parasitiformes</taxon>
        <taxon>Ixodida</taxon>
        <taxon>Ixodoidea</taxon>
        <taxon>Ixodidae</taxon>
        <taxon>Amblyomminae</taxon>
        <taxon>Amblyomma</taxon>
    </lineage>
</organism>
<evidence type="ECO:0000256" key="1">
    <source>
        <dbReference type="SAM" id="Coils"/>
    </source>
</evidence>
<sequence>MPAHQKQGQVQTERDKRRKQHEAAQTEKLAEQQWDHHFSSPVGKQSAVCLSNADPHVSPNRLVKQAPPSTSLRVSVVTHGTGGIRSFNDAEKKQQSGPAHAEFLGKFAGGGLRPDSHHKEPLPHASPPKWCEADVNKENDTESYDCEEGNAFESHDDCSTVSMESDDNNADKGSTSGPEATANSAGEDVEVRTCEKAEDESKTGGTYFGTRPHASADSLLKADQKAAQVSANCESKYGDSGEKNKSGTIAILEAETPKNGGDKRPRKSSHHLCSNPREPAASSSHGWQLSHRGSATCDSRERELRAAILIRMRHLLEAETQLAHQERRNEAMRAMLIEEQLIGTLPAQDGDGAPPPEKRGQLLDSEAIRQDARDVSNGSRVLLSQHRQVQRQGEIYDEVRDEQQGEEYHGILPEVILEESSSQECDAPAGANGTSAADSSTQATCAPSGEHAGRDNASRTSSFLRSADQRARPLKEHATNSTVEDANPIDLTQYEDSSVDGTEDDHSATYTECRFSGAAEMQSSRMDSAGGAVGNAASARRTVSFAEALNSISGTCCEQRRRIQDQVSEVLRLEAKLLRQQLRNEVQRAELLERQLREHVPRREPHMSPSA</sequence>
<feature type="compositionally biased region" description="Basic and acidic residues" evidence="2">
    <location>
        <begin position="189"/>
        <end position="202"/>
    </location>
</feature>
<feature type="coiled-coil region" evidence="1">
    <location>
        <begin position="572"/>
        <end position="599"/>
    </location>
</feature>
<feature type="compositionally biased region" description="Polar residues" evidence="2">
    <location>
        <begin position="171"/>
        <end position="184"/>
    </location>
</feature>
<feature type="compositionally biased region" description="Polar residues" evidence="2">
    <location>
        <begin position="1"/>
        <end position="11"/>
    </location>
</feature>
<feature type="compositionally biased region" description="Basic and acidic residues" evidence="2">
    <location>
        <begin position="236"/>
        <end position="245"/>
    </location>
</feature>
<feature type="compositionally biased region" description="Basic and acidic residues" evidence="2">
    <location>
        <begin position="21"/>
        <end position="38"/>
    </location>
</feature>
<reference evidence="3 4" key="1">
    <citation type="journal article" date="2023" name="Arcadia Sci">
        <title>De novo assembly of a long-read Amblyomma americanum tick genome.</title>
        <authorList>
            <person name="Chou S."/>
            <person name="Poskanzer K.E."/>
            <person name="Rollins M."/>
            <person name="Thuy-Boun P.S."/>
        </authorList>
    </citation>
    <scope>NUCLEOTIDE SEQUENCE [LARGE SCALE GENOMIC DNA]</scope>
    <source>
        <strain evidence="3">F_SG_1</strain>
        <tissue evidence="3">Salivary glands</tissue>
    </source>
</reference>
<evidence type="ECO:0000256" key="2">
    <source>
        <dbReference type="SAM" id="MobiDB-lite"/>
    </source>
</evidence>
<feature type="compositionally biased region" description="Basic and acidic residues" evidence="2">
    <location>
        <begin position="467"/>
        <end position="478"/>
    </location>
</feature>
<evidence type="ECO:0000313" key="3">
    <source>
        <dbReference type="EMBL" id="KAK8780845.1"/>
    </source>
</evidence>
<dbReference type="Proteomes" id="UP001321473">
    <property type="component" value="Unassembled WGS sequence"/>
</dbReference>
<feature type="compositionally biased region" description="Polar residues" evidence="2">
    <location>
        <begin position="432"/>
        <end position="445"/>
    </location>
</feature>
<dbReference type="EMBL" id="JARKHS020008364">
    <property type="protein sequence ID" value="KAK8780845.1"/>
    <property type="molecule type" value="Genomic_DNA"/>
</dbReference>
<feature type="compositionally biased region" description="Acidic residues" evidence="2">
    <location>
        <begin position="141"/>
        <end position="150"/>
    </location>
</feature>
<feature type="compositionally biased region" description="Basic and acidic residues" evidence="2">
    <location>
        <begin position="131"/>
        <end position="140"/>
    </location>
</feature>
<keyword evidence="4" id="KW-1185">Reference proteome</keyword>
<accession>A0AAQ4F246</accession>
<protein>
    <submittedName>
        <fullName evidence="3">Uncharacterized protein</fullName>
    </submittedName>
</protein>
<feature type="compositionally biased region" description="Polar residues" evidence="2">
    <location>
        <begin position="281"/>
        <end position="297"/>
    </location>
</feature>
<keyword evidence="1" id="KW-0175">Coiled coil</keyword>
<comment type="caution">
    <text evidence="3">The sequence shown here is derived from an EMBL/GenBank/DDBJ whole genome shotgun (WGS) entry which is preliminary data.</text>
</comment>
<proteinExistence type="predicted"/>
<name>A0AAQ4F246_AMBAM</name>
<evidence type="ECO:0000313" key="4">
    <source>
        <dbReference type="Proteomes" id="UP001321473"/>
    </source>
</evidence>
<feature type="region of interest" description="Disordered" evidence="2">
    <location>
        <begin position="420"/>
        <end position="490"/>
    </location>
</feature>
<dbReference type="AlphaFoldDB" id="A0AAQ4F246"/>
<feature type="region of interest" description="Disordered" evidence="2">
    <location>
        <begin position="373"/>
        <end position="393"/>
    </location>
</feature>
<feature type="region of interest" description="Disordered" evidence="2">
    <location>
        <begin position="1"/>
        <end position="40"/>
    </location>
</feature>
<gene>
    <name evidence="3" type="ORF">V5799_017814</name>
</gene>